<reference evidence="3" key="1">
    <citation type="submission" date="2012-11" db="EMBL/GenBank/DDBJ databases">
        <authorList>
            <person name="Lucero-Rivera Y.E."/>
            <person name="Tovar-Ramirez D."/>
        </authorList>
    </citation>
    <scope>NUCLEOTIDE SEQUENCE</scope>
    <source>
        <tissue evidence="3">Salivary gland</tissue>
    </source>
</reference>
<feature type="compositionally biased region" description="Basic and acidic residues" evidence="1">
    <location>
        <begin position="95"/>
        <end position="108"/>
    </location>
</feature>
<reference evidence="3" key="2">
    <citation type="journal article" date="2015" name="J. Proteomics">
        <title>Sexual differences in the sialomes of the zebra tick, Rhipicephalus pulchellus.</title>
        <authorList>
            <person name="Tan A.W."/>
            <person name="Francischetti I.M."/>
            <person name="Slovak M."/>
            <person name="Kini R.M."/>
            <person name="Ribeiro J.M."/>
        </authorList>
    </citation>
    <scope>NUCLEOTIDE SEQUENCE</scope>
    <source>
        <tissue evidence="3">Salivary gland</tissue>
    </source>
</reference>
<feature type="chain" id="PRO_5003981429" evidence="2">
    <location>
        <begin position="28"/>
        <end position="127"/>
    </location>
</feature>
<name>L7M8Z4_RHIPC</name>
<proteinExistence type="evidence at transcript level"/>
<evidence type="ECO:0000313" key="3">
    <source>
        <dbReference type="EMBL" id="JAA60781.1"/>
    </source>
</evidence>
<dbReference type="AlphaFoldDB" id="L7M8Z4"/>
<protein>
    <submittedName>
        <fullName evidence="3">Putative secreted peptide</fullName>
    </submittedName>
</protein>
<feature type="signal peptide" evidence="2">
    <location>
        <begin position="1"/>
        <end position="27"/>
    </location>
</feature>
<evidence type="ECO:0000256" key="2">
    <source>
        <dbReference type="SAM" id="SignalP"/>
    </source>
</evidence>
<dbReference type="EMBL" id="GACK01004253">
    <property type="protein sequence ID" value="JAA60781.1"/>
    <property type="molecule type" value="mRNA"/>
</dbReference>
<keyword evidence="2" id="KW-0732">Signal</keyword>
<accession>L7M8Z4</accession>
<feature type="region of interest" description="Disordered" evidence="1">
    <location>
        <begin position="94"/>
        <end position="127"/>
    </location>
</feature>
<organism evidence="3">
    <name type="scientific">Rhipicephalus pulchellus</name>
    <name type="common">Yellow backed tick</name>
    <name type="synonym">Dermacentor pulchellus</name>
    <dbReference type="NCBI Taxonomy" id="72859"/>
    <lineage>
        <taxon>Eukaryota</taxon>
        <taxon>Metazoa</taxon>
        <taxon>Ecdysozoa</taxon>
        <taxon>Arthropoda</taxon>
        <taxon>Chelicerata</taxon>
        <taxon>Arachnida</taxon>
        <taxon>Acari</taxon>
        <taxon>Parasitiformes</taxon>
        <taxon>Ixodida</taxon>
        <taxon>Ixodoidea</taxon>
        <taxon>Ixodidae</taxon>
        <taxon>Rhipicephalinae</taxon>
        <taxon>Rhipicephalus</taxon>
        <taxon>Rhipicephalus</taxon>
    </lineage>
</organism>
<evidence type="ECO:0000256" key="1">
    <source>
        <dbReference type="SAM" id="MobiDB-lite"/>
    </source>
</evidence>
<sequence length="127" mass="13908">MLNSRFYLSEMVSVIIVAMFLTMFATAFPDPVNTQGPPVERNPDCLYSGKGGHVFNDCSYVCGLDQVVMAPNGSKCYIPKKQLSQTPPIPIAQQRGEEQGRNVGRCDESGACVEGMEADDTEHQETD</sequence>